<organism evidence="2 3">
    <name type="scientific">Nocardioides cavernae</name>
    <dbReference type="NCBI Taxonomy" id="1921566"/>
    <lineage>
        <taxon>Bacteria</taxon>
        <taxon>Bacillati</taxon>
        <taxon>Actinomycetota</taxon>
        <taxon>Actinomycetes</taxon>
        <taxon>Propionibacteriales</taxon>
        <taxon>Nocardioidaceae</taxon>
        <taxon>Nocardioides</taxon>
    </lineage>
</organism>
<accession>A0ABR8N8C8</accession>
<evidence type="ECO:0000313" key="2">
    <source>
        <dbReference type="EMBL" id="MBD3924407.1"/>
    </source>
</evidence>
<keyword evidence="3" id="KW-1185">Reference proteome</keyword>
<dbReference type="EMBL" id="JACXYZ010000001">
    <property type="protein sequence ID" value="MBD3924407.1"/>
    <property type="molecule type" value="Genomic_DNA"/>
</dbReference>
<sequence length="287" mass="30698">MILGSHRASADLGSLEPGTHLCALEPDATTLGRVAATFVGQGLAAGDQLLYVASEDQVDGLVRSLSEHLDTGHALATGQLLTSSFEDAYGSSRPEHLDTVADGFRLAAQQAQKRGFPRLRVAARMDDLAALLGSVDDVAAWERMSTRLQRELQVSSVCLYDTSRLESGETATIAREHDGLAPAFEVSPIATFLAVDEPWGVRVTGEVDVTNRRLLHRLVLSRAAVTPRLRVDLEGVTFADAGTVARLRSIAAALPEGGQLVLARVPAVVRRILDATGLGHERLRLEP</sequence>
<dbReference type="CDD" id="cd07043">
    <property type="entry name" value="STAS_anti-anti-sigma_factors"/>
    <property type="match status" value="1"/>
</dbReference>
<dbReference type="Pfam" id="PF13466">
    <property type="entry name" value="STAS_2"/>
    <property type="match status" value="1"/>
</dbReference>
<dbReference type="Pfam" id="PF14417">
    <property type="entry name" value="MEDS"/>
    <property type="match status" value="1"/>
</dbReference>
<dbReference type="InterPro" id="IPR058548">
    <property type="entry name" value="MlaB-like_STAS"/>
</dbReference>
<reference evidence="2 3" key="1">
    <citation type="submission" date="2020-09" db="EMBL/GenBank/DDBJ databases">
        <title>novel species in genus Nocardioides.</title>
        <authorList>
            <person name="Zhang G."/>
        </authorList>
    </citation>
    <scope>NUCLEOTIDE SEQUENCE [LARGE SCALE GENOMIC DNA]</scope>
    <source>
        <strain evidence="2 3">KCTC 39551</strain>
    </source>
</reference>
<proteinExistence type="predicted"/>
<dbReference type="Proteomes" id="UP000618818">
    <property type="component" value="Unassembled WGS sequence"/>
</dbReference>
<dbReference type="InterPro" id="IPR025847">
    <property type="entry name" value="MEDS_domain"/>
</dbReference>
<name>A0ABR8N8C8_9ACTN</name>
<dbReference type="SUPFAM" id="SSF52091">
    <property type="entry name" value="SpoIIaa-like"/>
    <property type="match status" value="1"/>
</dbReference>
<dbReference type="Gene3D" id="3.30.750.24">
    <property type="entry name" value="STAS domain"/>
    <property type="match status" value="1"/>
</dbReference>
<dbReference type="RefSeq" id="WP_191194183.1">
    <property type="nucleotide sequence ID" value="NZ_JACXYZ010000001.1"/>
</dbReference>
<gene>
    <name evidence="2" type="ORF">IEZ26_07245</name>
</gene>
<comment type="caution">
    <text evidence="2">The sequence shown here is derived from an EMBL/GenBank/DDBJ whole genome shotgun (WGS) entry which is preliminary data.</text>
</comment>
<feature type="domain" description="STAS" evidence="1">
    <location>
        <begin position="201"/>
        <end position="287"/>
    </location>
</feature>
<protein>
    <submittedName>
        <fullName evidence="2">MEDS domain-containing protein</fullName>
    </submittedName>
</protein>
<evidence type="ECO:0000313" key="3">
    <source>
        <dbReference type="Proteomes" id="UP000618818"/>
    </source>
</evidence>
<dbReference type="PROSITE" id="PS50801">
    <property type="entry name" value="STAS"/>
    <property type="match status" value="1"/>
</dbReference>
<evidence type="ECO:0000259" key="1">
    <source>
        <dbReference type="PROSITE" id="PS50801"/>
    </source>
</evidence>
<dbReference type="InterPro" id="IPR036513">
    <property type="entry name" value="STAS_dom_sf"/>
</dbReference>
<dbReference type="InterPro" id="IPR002645">
    <property type="entry name" value="STAS_dom"/>
</dbReference>